<name>A0A8E2J8D8_9APHY</name>
<proteinExistence type="predicted"/>
<reference evidence="1 2" key="1">
    <citation type="submission" date="2016-07" db="EMBL/GenBank/DDBJ databases">
        <title>Draft genome of the white-rot fungus Obba rivulosa 3A-2.</title>
        <authorList>
            <consortium name="DOE Joint Genome Institute"/>
            <person name="Miettinen O."/>
            <person name="Riley R."/>
            <person name="Acob R."/>
            <person name="Barry K."/>
            <person name="Cullen D."/>
            <person name="De Vries R."/>
            <person name="Hainaut M."/>
            <person name="Hatakka A."/>
            <person name="Henrissat B."/>
            <person name="Hilden K."/>
            <person name="Kuo R."/>
            <person name="Labutti K."/>
            <person name="Lipzen A."/>
            <person name="Makela M.R."/>
            <person name="Sandor L."/>
            <person name="Spatafora J.W."/>
            <person name="Grigoriev I.V."/>
            <person name="Hibbett D.S."/>
        </authorList>
    </citation>
    <scope>NUCLEOTIDE SEQUENCE [LARGE SCALE GENOMIC DNA]</scope>
    <source>
        <strain evidence="1 2">3A-2</strain>
    </source>
</reference>
<evidence type="ECO:0000313" key="2">
    <source>
        <dbReference type="Proteomes" id="UP000250043"/>
    </source>
</evidence>
<evidence type="ECO:0000313" key="1">
    <source>
        <dbReference type="EMBL" id="OCH96682.1"/>
    </source>
</evidence>
<dbReference type="EMBL" id="KV722330">
    <property type="protein sequence ID" value="OCH96682.1"/>
    <property type="molecule type" value="Genomic_DNA"/>
</dbReference>
<keyword evidence="2" id="KW-1185">Reference proteome</keyword>
<dbReference type="AlphaFoldDB" id="A0A8E2J8D8"/>
<gene>
    <name evidence="1" type="ORF">OBBRIDRAFT_17157</name>
</gene>
<dbReference type="Proteomes" id="UP000250043">
    <property type="component" value="Unassembled WGS sequence"/>
</dbReference>
<accession>A0A8E2J8D8</accession>
<organism evidence="1 2">
    <name type="scientific">Obba rivulosa</name>
    <dbReference type="NCBI Taxonomy" id="1052685"/>
    <lineage>
        <taxon>Eukaryota</taxon>
        <taxon>Fungi</taxon>
        <taxon>Dikarya</taxon>
        <taxon>Basidiomycota</taxon>
        <taxon>Agaricomycotina</taxon>
        <taxon>Agaricomycetes</taxon>
        <taxon>Polyporales</taxon>
        <taxon>Gelatoporiaceae</taxon>
        <taxon>Obba</taxon>
    </lineage>
</organism>
<protein>
    <submittedName>
        <fullName evidence="1">Uncharacterized protein</fullName>
    </submittedName>
</protein>
<sequence length="163" mass="18427">MMYYRPEHLRQFLECRLLQVMQQRNLLVQASSNALSLTCTQLPAHRCNGEDKDSESVQPGPWWYEEQWEPRACELSIRFGEMSCPAISHELYAYTSARVVDDDYNHRSSDSRDYSPPPSFGSNGDVGCMSISSATFAHTLHRPHGSQNHYDGTTTLSGCSMAT</sequence>